<dbReference type="STRING" id="1890364.A0A2P6NK14"/>
<dbReference type="GO" id="GO:0045292">
    <property type="term" value="P:mRNA cis splicing, via spliceosome"/>
    <property type="evidence" value="ECO:0007669"/>
    <property type="project" value="TreeGrafter"/>
</dbReference>
<dbReference type="EMBL" id="MDYQ01000065">
    <property type="protein sequence ID" value="PRP84305.1"/>
    <property type="molecule type" value="Genomic_DNA"/>
</dbReference>
<dbReference type="Pfam" id="PF04889">
    <property type="entry name" value="Cwf_Cwc_15"/>
    <property type="match status" value="1"/>
</dbReference>
<evidence type="ECO:0000313" key="6">
    <source>
        <dbReference type="Proteomes" id="UP000241769"/>
    </source>
</evidence>
<dbReference type="InParanoid" id="A0A2P6NK14"/>
<feature type="compositionally biased region" description="Polar residues" evidence="4">
    <location>
        <begin position="166"/>
        <end position="176"/>
    </location>
</feature>
<feature type="compositionally biased region" description="Basic and acidic residues" evidence="4">
    <location>
        <begin position="130"/>
        <end position="164"/>
    </location>
</feature>
<gene>
    <name evidence="5" type="ORF">PROFUN_07606</name>
</gene>
<accession>A0A2P6NK14</accession>
<dbReference type="PANTHER" id="PTHR12718">
    <property type="entry name" value="CELL CYCLE CONTROL PROTEIN CWF15"/>
    <property type="match status" value="1"/>
</dbReference>
<evidence type="ECO:0000256" key="2">
    <source>
        <dbReference type="ARBA" id="ARBA00022664"/>
    </source>
</evidence>
<dbReference type="AlphaFoldDB" id="A0A2P6NK14"/>
<dbReference type="GO" id="GO:0071013">
    <property type="term" value="C:catalytic step 2 spliceosome"/>
    <property type="evidence" value="ECO:0007669"/>
    <property type="project" value="TreeGrafter"/>
</dbReference>
<feature type="compositionally biased region" description="Acidic residues" evidence="4">
    <location>
        <begin position="114"/>
        <end position="129"/>
    </location>
</feature>
<dbReference type="OrthoDB" id="30179at2759"/>
<keyword evidence="3" id="KW-0508">mRNA splicing</keyword>
<reference evidence="5 6" key="1">
    <citation type="journal article" date="2018" name="Genome Biol. Evol.">
        <title>Multiple Roots of Fruiting Body Formation in Amoebozoa.</title>
        <authorList>
            <person name="Hillmann F."/>
            <person name="Forbes G."/>
            <person name="Novohradska S."/>
            <person name="Ferling I."/>
            <person name="Riege K."/>
            <person name="Groth M."/>
            <person name="Westermann M."/>
            <person name="Marz M."/>
            <person name="Spaller T."/>
            <person name="Winckler T."/>
            <person name="Schaap P."/>
            <person name="Glockner G."/>
        </authorList>
    </citation>
    <scope>NUCLEOTIDE SEQUENCE [LARGE SCALE GENOMIC DNA]</scope>
    <source>
        <strain evidence="5 6">Jena</strain>
    </source>
</reference>
<protein>
    <submittedName>
        <fullName evidence="5">Putative Pre-mRNA-splicing factor cwc15</fullName>
    </submittedName>
</protein>
<dbReference type="Proteomes" id="UP000241769">
    <property type="component" value="Unassembled WGS sequence"/>
</dbReference>
<evidence type="ECO:0000256" key="1">
    <source>
        <dbReference type="ARBA" id="ARBA00006644"/>
    </source>
</evidence>
<organism evidence="5 6">
    <name type="scientific">Planoprotostelium fungivorum</name>
    <dbReference type="NCBI Taxonomy" id="1890364"/>
    <lineage>
        <taxon>Eukaryota</taxon>
        <taxon>Amoebozoa</taxon>
        <taxon>Evosea</taxon>
        <taxon>Variosea</taxon>
        <taxon>Cavosteliida</taxon>
        <taxon>Cavosteliaceae</taxon>
        <taxon>Planoprotostelium</taxon>
    </lineage>
</organism>
<sequence>MSTAGRATFTPAIARPLKTGGQQSQQIAARNLNSHTKLKFRQPGQGTKAEVQKKDLRQELEDKERKGKPQKEESSDSEDEQPEPKLLEAGEENAAPVEKNIDADDSDSGSSSDSDSESDKSEDEEDEDQQLLRELEKIKRERAEEAARREMENIAEKTAEREEQIMQGNPLINTRSTEPADFSIKKRWYDDSVFKNQTRTEVAKRFINDTIRNDFHKKFLYKYIQ</sequence>
<comment type="similarity">
    <text evidence="1">Belongs to the CWC15 family.</text>
</comment>
<evidence type="ECO:0000313" key="5">
    <source>
        <dbReference type="EMBL" id="PRP84305.1"/>
    </source>
</evidence>
<comment type="caution">
    <text evidence="5">The sequence shown here is derived from an EMBL/GenBank/DDBJ whole genome shotgun (WGS) entry which is preliminary data.</text>
</comment>
<proteinExistence type="inferred from homology"/>
<feature type="compositionally biased region" description="Polar residues" evidence="4">
    <location>
        <begin position="20"/>
        <end position="35"/>
    </location>
</feature>
<dbReference type="GO" id="GO:0003723">
    <property type="term" value="F:RNA binding"/>
    <property type="evidence" value="ECO:0007669"/>
    <property type="project" value="TreeGrafter"/>
</dbReference>
<dbReference type="PANTHER" id="PTHR12718:SF2">
    <property type="entry name" value="SPLICEOSOME-ASSOCIATED PROTEIN CWC15 HOMOLOG"/>
    <property type="match status" value="1"/>
</dbReference>
<evidence type="ECO:0000256" key="4">
    <source>
        <dbReference type="SAM" id="MobiDB-lite"/>
    </source>
</evidence>
<name>A0A2P6NK14_9EUKA</name>
<keyword evidence="2" id="KW-0507">mRNA processing</keyword>
<evidence type="ECO:0000256" key="3">
    <source>
        <dbReference type="ARBA" id="ARBA00023187"/>
    </source>
</evidence>
<feature type="compositionally biased region" description="Basic and acidic residues" evidence="4">
    <location>
        <begin position="50"/>
        <end position="74"/>
    </location>
</feature>
<keyword evidence="6" id="KW-1185">Reference proteome</keyword>
<dbReference type="InterPro" id="IPR006973">
    <property type="entry name" value="Cwf_Cwc_15"/>
</dbReference>
<feature type="region of interest" description="Disordered" evidence="4">
    <location>
        <begin position="1"/>
        <end position="176"/>
    </location>
</feature>